<sequence>MTSLLRGTAFITGAAKGIGRATAEAFARHGVSRLAVADIDMDGLKETKEIIRAQRPDFEVTELKLDVRDSGQVKDGLARIKKRFGRLDIAVNNAGIGTLGTRTHEMDEAVWTKVLDIDLFGVWRCQKEELIAMVEQEDLGVREGRGRIINVSSMYGLKSTGPHLPSTPYVTSKHGENLSSWPMPAPTPGFAALIDKTQELLDSQERMRPATAI</sequence>
<dbReference type="Pfam" id="PF00106">
    <property type="entry name" value="adh_short"/>
    <property type="match status" value="1"/>
</dbReference>
<keyword evidence="4" id="KW-1185">Reference proteome</keyword>
<name>A0A2P5IBT1_DIAHE</name>
<evidence type="ECO:0000313" key="4">
    <source>
        <dbReference type="Proteomes" id="UP000094444"/>
    </source>
</evidence>
<comment type="caution">
    <text evidence="3">The sequence shown here is derived from an EMBL/GenBank/DDBJ whole genome shotgun (WGS) entry which is preliminary data.</text>
</comment>
<dbReference type="SUPFAM" id="SSF51735">
    <property type="entry name" value="NAD(P)-binding Rossmann-fold domains"/>
    <property type="match status" value="1"/>
</dbReference>
<dbReference type="CDD" id="cd05233">
    <property type="entry name" value="SDR_c"/>
    <property type="match status" value="1"/>
</dbReference>
<protein>
    <submittedName>
        <fullName evidence="3">3-oxoacyl-(Acyl-carrier-protein) reductase</fullName>
    </submittedName>
</protein>
<proteinExistence type="inferred from homology"/>
<dbReference type="PRINTS" id="PR00080">
    <property type="entry name" value="SDRFAMILY"/>
</dbReference>
<dbReference type="STRING" id="158607.A0A2P5IBT1"/>
<gene>
    <name evidence="3" type="ORF">DHEL01_v201615</name>
</gene>
<dbReference type="InParanoid" id="A0A2P5IBT1"/>
<dbReference type="InterPro" id="IPR036291">
    <property type="entry name" value="NAD(P)-bd_dom_sf"/>
</dbReference>
<dbReference type="PRINTS" id="PR00081">
    <property type="entry name" value="GDHRDH"/>
</dbReference>
<dbReference type="OrthoDB" id="5840532at2759"/>
<dbReference type="PANTHER" id="PTHR42760">
    <property type="entry name" value="SHORT-CHAIN DEHYDROGENASES/REDUCTASES FAMILY MEMBER"/>
    <property type="match status" value="1"/>
</dbReference>
<comment type="similarity">
    <text evidence="1 2">Belongs to the short-chain dehydrogenases/reductases (SDR) family.</text>
</comment>
<dbReference type="EMBL" id="MAVT02000077">
    <property type="protein sequence ID" value="POS79973.1"/>
    <property type="molecule type" value="Genomic_DNA"/>
</dbReference>
<evidence type="ECO:0000256" key="1">
    <source>
        <dbReference type="ARBA" id="ARBA00006484"/>
    </source>
</evidence>
<dbReference type="Gene3D" id="3.40.50.720">
    <property type="entry name" value="NAD(P)-binding Rossmann-like Domain"/>
    <property type="match status" value="1"/>
</dbReference>
<dbReference type="Proteomes" id="UP000094444">
    <property type="component" value="Unassembled WGS sequence"/>
</dbReference>
<accession>A0A2P5IBT1</accession>
<dbReference type="AlphaFoldDB" id="A0A2P5IBT1"/>
<dbReference type="InterPro" id="IPR002347">
    <property type="entry name" value="SDR_fam"/>
</dbReference>
<evidence type="ECO:0000256" key="2">
    <source>
        <dbReference type="RuleBase" id="RU000363"/>
    </source>
</evidence>
<reference evidence="3" key="1">
    <citation type="submission" date="2017-09" db="EMBL/GenBank/DDBJ databases">
        <title>Polyketide synthases of a Diaporthe helianthi virulent isolate.</title>
        <authorList>
            <person name="Baroncelli R."/>
        </authorList>
    </citation>
    <scope>NUCLEOTIDE SEQUENCE [LARGE SCALE GENOMIC DNA]</scope>
    <source>
        <strain evidence="3">7/96</strain>
    </source>
</reference>
<organism evidence="3 4">
    <name type="scientific">Diaporthe helianthi</name>
    <dbReference type="NCBI Taxonomy" id="158607"/>
    <lineage>
        <taxon>Eukaryota</taxon>
        <taxon>Fungi</taxon>
        <taxon>Dikarya</taxon>
        <taxon>Ascomycota</taxon>
        <taxon>Pezizomycotina</taxon>
        <taxon>Sordariomycetes</taxon>
        <taxon>Sordariomycetidae</taxon>
        <taxon>Diaporthales</taxon>
        <taxon>Diaporthaceae</taxon>
        <taxon>Diaporthe</taxon>
    </lineage>
</organism>
<dbReference type="GO" id="GO:0016616">
    <property type="term" value="F:oxidoreductase activity, acting on the CH-OH group of donors, NAD or NADP as acceptor"/>
    <property type="evidence" value="ECO:0007669"/>
    <property type="project" value="TreeGrafter"/>
</dbReference>
<evidence type="ECO:0000313" key="3">
    <source>
        <dbReference type="EMBL" id="POS79973.1"/>
    </source>
</evidence>